<dbReference type="SUPFAM" id="SSF55394">
    <property type="entry name" value="Bactericidal permeability-increasing protein, BPI"/>
    <property type="match status" value="1"/>
</dbReference>
<accession>A0A061B514</accession>
<dbReference type="InterPro" id="IPR045967">
    <property type="entry name" value="HAM1-like_N"/>
</dbReference>
<feature type="compositionally biased region" description="Basic and acidic residues" evidence="2">
    <location>
        <begin position="187"/>
        <end position="198"/>
    </location>
</feature>
<reference evidence="5" key="1">
    <citation type="journal article" date="2014" name="Genome Announc.">
        <title>Draft genome sequence of Rhodosporidium toruloides CECT1137, an oleaginous yeast of biotechnological interest.</title>
        <authorList>
            <person name="Morin N."/>
            <person name="Calcas X."/>
            <person name="Devillers H."/>
            <person name="Durrens P."/>
            <person name="Sherman D.J."/>
            <person name="Nicaud J.-M."/>
            <person name="Neuveglise C."/>
        </authorList>
    </citation>
    <scope>NUCLEOTIDE SEQUENCE</scope>
    <source>
        <strain evidence="5">CECT1137</strain>
    </source>
</reference>
<name>A0A061B514_RHOTO</name>
<evidence type="ECO:0000259" key="4">
    <source>
        <dbReference type="Pfam" id="PF19343"/>
    </source>
</evidence>
<feature type="region of interest" description="Disordered" evidence="2">
    <location>
        <begin position="1"/>
        <end position="29"/>
    </location>
</feature>
<protein>
    <submittedName>
        <fullName evidence="5">RHTO0S09e06128g1_1</fullName>
    </submittedName>
</protein>
<feature type="domain" description="HAM1-like C-terminal" evidence="3">
    <location>
        <begin position="792"/>
        <end position="945"/>
    </location>
</feature>
<dbReference type="AlphaFoldDB" id="A0A061B514"/>
<feature type="domain" description="HAM1-like N-terminal" evidence="4">
    <location>
        <begin position="16"/>
        <end position="269"/>
    </location>
</feature>
<evidence type="ECO:0000256" key="2">
    <source>
        <dbReference type="SAM" id="MobiDB-lite"/>
    </source>
</evidence>
<dbReference type="OrthoDB" id="19394at2759"/>
<evidence type="ECO:0000256" key="1">
    <source>
        <dbReference type="SAM" id="Coils"/>
    </source>
</evidence>
<feature type="compositionally biased region" description="Polar residues" evidence="2">
    <location>
        <begin position="301"/>
        <end position="311"/>
    </location>
</feature>
<feature type="coiled-coil region" evidence="1">
    <location>
        <begin position="836"/>
        <end position="886"/>
    </location>
</feature>
<dbReference type="InterPro" id="IPR027842">
    <property type="entry name" value="HAM1-like_C"/>
</dbReference>
<keyword evidence="1" id="KW-0175">Coiled coil</keyword>
<feature type="compositionally biased region" description="Polar residues" evidence="2">
    <location>
        <begin position="331"/>
        <end position="393"/>
    </location>
</feature>
<feature type="compositionally biased region" description="Polar residues" evidence="2">
    <location>
        <begin position="941"/>
        <end position="957"/>
    </location>
</feature>
<feature type="domain" description="HAM1-like N-terminal" evidence="4">
    <location>
        <begin position="387"/>
        <end position="779"/>
    </location>
</feature>
<dbReference type="PANTHER" id="PTHR31138:SF1">
    <property type="entry name" value="PDZ DOMAIN-CONTAINING PROTEIN"/>
    <property type="match status" value="1"/>
</dbReference>
<dbReference type="EMBL" id="LK052944">
    <property type="protein sequence ID" value="CDR44553.1"/>
    <property type="molecule type" value="Genomic_DNA"/>
</dbReference>
<evidence type="ECO:0000313" key="5">
    <source>
        <dbReference type="EMBL" id="CDR44553.1"/>
    </source>
</evidence>
<dbReference type="GO" id="GO:0008289">
    <property type="term" value="F:lipid binding"/>
    <property type="evidence" value="ECO:0007669"/>
    <property type="project" value="InterPro"/>
</dbReference>
<feature type="compositionally biased region" description="Low complexity" evidence="2">
    <location>
        <begin position="258"/>
        <end position="270"/>
    </location>
</feature>
<dbReference type="Pfam" id="PF14613">
    <property type="entry name" value="HAM1_C"/>
    <property type="match status" value="1"/>
</dbReference>
<feature type="compositionally biased region" description="Low complexity" evidence="2">
    <location>
        <begin position="282"/>
        <end position="300"/>
    </location>
</feature>
<dbReference type="Gene3D" id="3.15.10.10">
    <property type="entry name" value="Bactericidal permeability-increasing protein, domain 1"/>
    <property type="match status" value="1"/>
</dbReference>
<sequence>MAPTTGTHIRDISENPAKNAVTSPTDPQYKAVDTDRKLKVFGVIEAFRNGKLPNNEQCIQALDYAVGHSPINERRLSKDGQTLVEDTRNIIRVLKEIVAEKNDDELFQNFFYHTRSVRPPSLGDVKNVAVNTDRNQMQSDADQAVTHLRTLGKLIFTNSEARKLLKDIGLLGRDVAADAAVKAAEVARPDQDQLRQVDEPAPSNQWVGPNGEVRDHTDPVPDTGLQGMKEEAYRKKDQAYQAKEEAKGELTDRASNVASAADQGQQSQAGPATGHIGSVGDAANAAQSTAYSAAQSGTQSHSTGGYSSGNGQPPYFGGAQSAGAATTGSSLHAQPGQTLATNQGGYSATDGSLGSMHSTQQGGFSSAQAPGYGQTLSTTEGSLGNSQPNQQQLDEGRARAQAGKDAGVGQAKEEAKGVQDKLLQKIPDEHKEKISNQLDRTKDYLNDKFPQERRDRFIYRLKKVIVENQRHQDYQEAIDFFLDRAEHYQVQAKEATRQSGGTAGTVRHDNDFQQATTELRTLLERFANGRSMQPIWDSVDQLYTDAQNDEGLRSWFRELDHYIRQCLQEPGYIMKDEADRRGRELKESGKHYFDPQNGRYSGHKDRFFDEVQNFFTAYADDGLNQRLGEAVKTLVTDLFMDNEGNLKYKPHLWGDIRKEILPALFQQIGYVPIPRAEYTSKEVDLVIENLTLETANLLPNIFEIEARNYWKLSPYDNLGDVSKHAFWISFSQVQCDLKDVAFYIKKKTGFPRLTDSGYADVFIGGKGISGKVHVESTGRKHHAFKVVETKIKIDKLKFAVRDAKHSTLINMLRPLATGLIKTAVSKAMEAAIRAGLEQVDSQLSDLSERLEDASNQEGTNKIDALKQSFRDKKVEAQEKKEKAKAAAPDGQFAITLDPKDKLVNWSAPDSIVDKVANQQQKARKTGEMGWESPAFSIVGPGSTSNARSSNYNYSHGSAAQPAHQL</sequence>
<dbReference type="InterPro" id="IPR017943">
    <property type="entry name" value="Bactericidal_perm-incr_a/b_dom"/>
</dbReference>
<feature type="region of interest" description="Disordered" evidence="2">
    <location>
        <begin position="187"/>
        <end position="417"/>
    </location>
</feature>
<feature type="compositionally biased region" description="Basic and acidic residues" evidence="2">
    <location>
        <begin position="228"/>
        <end position="252"/>
    </location>
</feature>
<feature type="region of interest" description="Disordered" evidence="2">
    <location>
        <begin position="919"/>
        <end position="965"/>
    </location>
</feature>
<feature type="compositionally biased region" description="Low complexity" evidence="2">
    <location>
        <begin position="317"/>
        <end position="330"/>
    </location>
</feature>
<organism evidence="5">
    <name type="scientific">Rhodotorula toruloides</name>
    <name type="common">Yeast</name>
    <name type="synonym">Rhodosporidium toruloides</name>
    <dbReference type="NCBI Taxonomy" id="5286"/>
    <lineage>
        <taxon>Eukaryota</taxon>
        <taxon>Fungi</taxon>
        <taxon>Dikarya</taxon>
        <taxon>Basidiomycota</taxon>
        <taxon>Pucciniomycotina</taxon>
        <taxon>Microbotryomycetes</taxon>
        <taxon>Sporidiobolales</taxon>
        <taxon>Sporidiobolaceae</taxon>
        <taxon>Rhodotorula</taxon>
    </lineage>
</organism>
<dbReference type="PANTHER" id="PTHR31138">
    <property type="entry name" value="CHROMOSOME 19, WHOLE GENOME SHOTGUN SEQUENCE"/>
    <property type="match status" value="1"/>
</dbReference>
<evidence type="ECO:0000259" key="3">
    <source>
        <dbReference type="Pfam" id="PF14613"/>
    </source>
</evidence>
<gene>
    <name evidence="5" type="ORF">RHTO0S_09e06128g</name>
</gene>
<dbReference type="Pfam" id="PF19343">
    <property type="entry name" value="HAM1_N"/>
    <property type="match status" value="2"/>
</dbReference>
<proteinExistence type="predicted"/>